<proteinExistence type="predicted"/>
<dbReference type="InterPro" id="IPR006816">
    <property type="entry name" value="ELMO_dom"/>
</dbReference>
<name>A0A0D2U067_CAPO3</name>
<dbReference type="Proteomes" id="UP000008743">
    <property type="component" value="Unassembled WGS sequence"/>
</dbReference>
<dbReference type="PANTHER" id="PTHR12771:SF51">
    <property type="entry name" value="LD01482P"/>
    <property type="match status" value="1"/>
</dbReference>
<sequence>MTHPASSSVASNAARGRRLAARPSLFHRILKWVLHVLTRACELQRLLSALPVQAQPPSDVVARVELSLMWSRVLPDLSLPVSQHQSFDVPRAVHYVKAQKHIQEPADSPFTAQLRRCLEMISDLGTLFERVTELQDTPYDSSQESNEAQLVELWELMMPEQQLSARVSNDWKTLGFQGRDPATDFRGMGMLGLKQLLFFAQQHNTQARGALTVSCHPERGFSYAIVGINLSSMAVEFLDNPKLHELLYHLSNQPECSKDSLVNFNDFYCFLFCEFSRLWRQVNPENMLAFNQIRDSLKATVTRTLEHNLEAVSAAIVAMRVLNHDANSSIQH</sequence>
<dbReference type="InterPro" id="IPR050868">
    <property type="entry name" value="ELMO_domain-containing"/>
</dbReference>
<dbReference type="AlphaFoldDB" id="A0A0D2U067"/>
<evidence type="ECO:0000313" key="2">
    <source>
        <dbReference type="EMBL" id="KJE88576.1"/>
    </source>
</evidence>
<dbReference type="OrthoDB" id="67155at2759"/>
<dbReference type="InParanoid" id="A0A0D2U067"/>
<accession>A0A0D2U067</accession>
<dbReference type="EMBL" id="KE346360">
    <property type="protein sequence ID" value="KJE88576.1"/>
    <property type="molecule type" value="Genomic_DNA"/>
</dbReference>
<dbReference type="PROSITE" id="PS51335">
    <property type="entry name" value="ELMO"/>
    <property type="match status" value="1"/>
</dbReference>
<dbReference type="PhylomeDB" id="A0A0D2U067"/>
<evidence type="ECO:0000313" key="3">
    <source>
        <dbReference type="Proteomes" id="UP000008743"/>
    </source>
</evidence>
<organism evidence="2 3">
    <name type="scientific">Capsaspora owczarzaki (strain ATCC 30864)</name>
    <dbReference type="NCBI Taxonomy" id="595528"/>
    <lineage>
        <taxon>Eukaryota</taxon>
        <taxon>Filasterea</taxon>
        <taxon>Capsaspora</taxon>
    </lineage>
</organism>
<dbReference type="Pfam" id="PF04727">
    <property type="entry name" value="ELMO_CED12"/>
    <property type="match status" value="1"/>
</dbReference>
<gene>
    <name evidence="2" type="ORF">CAOG_000214</name>
</gene>
<dbReference type="eggNOG" id="KOG2998">
    <property type="taxonomic scope" value="Eukaryota"/>
</dbReference>
<keyword evidence="3" id="KW-1185">Reference proteome</keyword>
<protein>
    <submittedName>
        <fullName evidence="2">ELMO domain-containing protein</fullName>
    </submittedName>
</protein>
<dbReference type="OMA" id="WMKWILR"/>
<reference evidence="3" key="1">
    <citation type="submission" date="2011-02" db="EMBL/GenBank/DDBJ databases">
        <title>The Genome Sequence of Capsaspora owczarzaki ATCC 30864.</title>
        <authorList>
            <person name="Russ C."/>
            <person name="Cuomo C."/>
            <person name="Burger G."/>
            <person name="Gray M.W."/>
            <person name="Holland P.W.H."/>
            <person name="King N."/>
            <person name="Lang F.B.F."/>
            <person name="Roger A.J."/>
            <person name="Ruiz-Trillo I."/>
            <person name="Young S.K."/>
            <person name="Zeng Q."/>
            <person name="Gargeya S."/>
            <person name="Alvarado L."/>
            <person name="Berlin A."/>
            <person name="Chapman S.B."/>
            <person name="Chen Z."/>
            <person name="Freedman E."/>
            <person name="Gellesch M."/>
            <person name="Goldberg J."/>
            <person name="Griggs A."/>
            <person name="Gujja S."/>
            <person name="Heilman E."/>
            <person name="Heiman D."/>
            <person name="Howarth C."/>
            <person name="Mehta T."/>
            <person name="Neiman D."/>
            <person name="Pearson M."/>
            <person name="Roberts A."/>
            <person name="Saif S."/>
            <person name="Shea T."/>
            <person name="Shenoy N."/>
            <person name="Sisk P."/>
            <person name="Stolte C."/>
            <person name="Sykes S."/>
            <person name="White J."/>
            <person name="Yandava C."/>
            <person name="Haas B."/>
            <person name="Nusbaum C."/>
            <person name="Birren B."/>
        </authorList>
    </citation>
    <scope>NUCLEOTIDE SEQUENCE</scope>
    <source>
        <strain evidence="3">ATCC 30864</strain>
    </source>
</reference>
<dbReference type="RefSeq" id="XP_004365085.1">
    <property type="nucleotide sequence ID" value="XM_004365028.2"/>
</dbReference>
<dbReference type="PANTHER" id="PTHR12771">
    <property type="entry name" value="ENGULFMENT AND CELL MOTILITY"/>
    <property type="match status" value="1"/>
</dbReference>
<evidence type="ECO:0000259" key="1">
    <source>
        <dbReference type="PROSITE" id="PS51335"/>
    </source>
</evidence>
<feature type="domain" description="ELMO" evidence="1">
    <location>
        <begin position="145"/>
        <end position="305"/>
    </location>
</feature>
<dbReference type="GO" id="GO:0005096">
    <property type="term" value="F:GTPase activator activity"/>
    <property type="evidence" value="ECO:0007669"/>
    <property type="project" value="TreeGrafter"/>
</dbReference>